<keyword evidence="3" id="KW-1185">Reference proteome</keyword>
<name>F4WAJ0_ACREC</name>
<proteinExistence type="predicted"/>
<feature type="region of interest" description="Disordered" evidence="1">
    <location>
        <begin position="220"/>
        <end position="252"/>
    </location>
</feature>
<accession>F4WAJ0</accession>
<evidence type="ECO:0000313" key="2">
    <source>
        <dbReference type="EMBL" id="EGI68748.1"/>
    </source>
</evidence>
<dbReference type="InParanoid" id="F4WAJ0"/>
<reference evidence="2" key="1">
    <citation type="submission" date="2011-02" db="EMBL/GenBank/DDBJ databases">
        <title>The genome of the leaf-cutting ant Acromyrmex echinatior suggests key adaptations to social evolution and fungus farming.</title>
        <authorList>
            <person name="Nygaard S."/>
            <person name="Zhang G."/>
        </authorList>
    </citation>
    <scope>NUCLEOTIDE SEQUENCE</scope>
</reference>
<dbReference type="EMBL" id="GL888050">
    <property type="protein sequence ID" value="EGI68748.1"/>
    <property type="molecule type" value="Genomic_DNA"/>
</dbReference>
<gene>
    <name evidence="2" type="ORF">G5I_02527</name>
</gene>
<dbReference type="AlphaFoldDB" id="F4WAJ0"/>
<evidence type="ECO:0000256" key="1">
    <source>
        <dbReference type="SAM" id="MobiDB-lite"/>
    </source>
</evidence>
<protein>
    <submittedName>
        <fullName evidence="2">Uncharacterized protein</fullName>
    </submittedName>
</protein>
<sequence length="252" mass="27515">MAATQAKRFTSSVASVASAPHFPPDVSPTSSDGQVPYGLPYTIQVIHAAHAFCEIFIINGNEREMDRLATRIYCGVAAFEREHALNCEKKECKVPVADSNGISYTFRGEECPACFAIDRWIRRFVVCCGFIHQSSDIHFSSCPTSAMEGLPKYIVLLHVTVHTNVLSHSSTMQGRDTIPGIRGRQKTPHVSPPAVGSVGAVYERRLPRLVNSQGKIARPLRESPGTSFAKREPAPGSGVLQDEKNSCMMKIG</sequence>
<organism evidence="3">
    <name type="scientific">Acromyrmex echinatior</name>
    <name type="common">Panamanian leafcutter ant</name>
    <name type="synonym">Acromyrmex octospinosus echinatior</name>
    <dbReference type="NCBI Taxonomy" id="103372"/>
    <lineage>
        <taxon>Eukaryota</taxon>
        <taxon>Metazoa</taxon>
        <taxon>Ecdysozoa</taxon>
        <taxon>Arthropoda</taxon>
        <taxon>Hexapoda</taxon>
        <taxon>Insecta</taxon>
        <taxon>Pterygota</taxon>
        <taxon>Neoptera</taxon>
        <taxon>Endopterygota</taxon>
        <taxon>Hymenoptera</taxon>
        <taxon>Apocrita</taxon>
        <taxon>Aculeata</taxon>
        <taxon>Formicoidea</taxon>
        <taxon>Formicidae</taxon>
        <taxon>Myrmicinae</taxon>
        <taxon>Acromyrmex</taxon>
    </lineage>
</organism>
<dbReference type="Proteomes" id="UP000007755">
    <property type="component" value="Unassembled WGS sequence"/>
</dbReference>
<evidence type="ECO:0000313" key="3">
    <source>
        <dbReference type="Proteomes" id="UP000007755"/>
    </source>
</evidence>